<reference evidence="11" key="1">
    <citation type="submission" date="2021-03" db="EMBL/GenBank/DDBJ databases">
        <title>Chromosome level genome of the anhydrobiotic midge Polypedilum vanderplanki.</title>
        <authorList>
            <person name="Yoshida Y."/>
            <person name="Kikawada T."/>
            <person name="Gusev O."/>
        </authorList>
    </citation>
    <scope>NUCLEOTIDE SEQUENCE</scope>
    <source>
        <strain evidence="11">NIAS01</strain>
        <tissue evidence="11">Whole body or cell culture</tissue>
    </source>
</reference>
<comment type="subcellular location">
    <subcellularLocation>
        <location evidence="1">Nucleus</location>
    </subcellularLocation>
</comment>
<evidence type="ECO:0000256" key="1">
    <source>
        <dbReference type="ARBA" id="ARBA00004123"/>
    </source>
</evidence>
<evidence type="ECO:0000256" key="5">
    <source>
        <dbReference type="ARBA" id="ARBA00023015"/>
    </source>
</evidence>
<keyword evidence="6" id="KW-0804">Transcription</keyword>
<evidence type="ECO:0000256" key="6">
    <source>
        <dbReference type="ARBA" id="ARBA00023163"/>
    </source>
</evidence>
<dbReference type="SMART" id="SM00355">
    <property type="entry name" value="ZnF_C2H2"/>
    <property type="match status" value="11"/>
</dbReference>
<keyword evidence="4" id="KW-0862">Zinc</keyword>
<dbReference type="Gene3D" id="3.30.160.60">
    <property type="entry name" value="Classic Zinc Finger"/>
    <property type="match status" value="5"/>
</dbReference>
<dbReference type="GO" id="GO:0008270">
    <property type="term" value="F:zinc ion binding"/>
    <property type="evidence" value="ECO:0007669"/>
    <property type="project" value="UniProtKB-KW"/>
</dbReference>
<feature type="domain" description="C2H2-type" evidence="10">
    <location>
        <begin position="256"/>
        <end position="284"/>
    </location>
</feature>
<feature type="domain" description="C2H2-type" evidence="10">
    <location>
        <begin position="335"/>
        <end position="357"/>
    </location>
</feature>
<organism evidence="11 12">
    <name type="scientific">Polypedilum vanderplanki</name>
    <name type="common">Sleeping chironomid midge</name>
    <dbReference type="NCBI Taxonomy" id="319348"/>
    <lineage>
        <taxon>Eukaryota</taxon>
        <taxon>Metazoa</taxon>
        <taxon>Ecdysozoa</taxon>
        <taxon>Arthropoda</taxon>
        <taxon>Hexapoda</taxon>
        <taxon>Insecta</taxon>
        <taxon>Pterygota</taxon>
        <taxon>Neoptera</taxon>
        <taxon>Endopterygota</taxon>
        <taxon>Diptera</taxon>
        <taxon>Nematocera</taxon>
        <taxon>Chironomoidea</taxon>
        <taxon>Chironomidae</taxon>
        <taxon>Chironominae</taxon>
        <taxon>Polypedilum</taxon>
        <taxon>Polypedilum</taxon>
    </lineage>
</organism>
<dbReference type="OrthoDB" id="6077919at2759"/>
<evidence type="ECO:0000259" key="10">
    <source>
        <dbReference type="PROSITE" id="PS50157"/>
    </source>
</evidence>
<evidence type="ECO:0000256" key="8">
    <source>
        <dbReference type="PROSITE-ProRule" id="PRU00042"/>
    </source>
</evidence>
<dbReference type="GO" id="GO:0005654">
    <property type="term" value="C:nucleoplasm"/>
    <property type="evidence" value="ECO:0007669"/>
    <property type="project" value="TreeGrafter"/>
</dbReference>
<dbReference type="GO" id="GO:0001227">
    <property type="term" value="F:DNA-binding transcription repressor activity, RNA polymerase II-specific"/>
    <property type="evidence" value="ECO:0007669"/>
    <property type="project" value="TreeGrafter"/>
</dbReference>
<keyword evidence="8" id="KW-0863">Zinc-finger</keyword>
<evidence type="ECO:0000256" key="7">
    <source>
        <dbReference type="ARBA" id="ARBA00023242"/>
    </source>
</evidence>
<dbReference type="PANTHER" id="PTHR24399:SF23">
    <property type="entry name" value="C2H2-TYPE DOMAIN-CONTAINING PROTEIN"/>
    <property type="match status" value="1"/>
</dbReference>
<feature type="region of interest" description="Disordered" evidence="9">
    <location>
        <begin position="24"/>
        <end position="64"/>
    </location>
</feature>
<dbReference type="PROSITE" id="PS50157">
    <property type="entry name" value="ZINC_FINGER_C2H2_2"/>
    <property type="match status" value="7"/>
</dbReference>
<dbReference type="AlphaFoldDB" id="A0A9J6BF25"/>
<dbReference type="EMBL" id="JADBJN010000004">
    <property type="protein sequence ID" value="KAG5668468.1"/>
    <property type="molecule type" value="Genomic_DNA"/>
</dbReference>
<name>A0A9J6BF25_POLVA</name>
<dbReference type="SUPFAM" id="SSF57667">
    <property type="entry name" value="beta-beta-alpha zinc fingers"/>
    <property type="match status" value="4"/>
</dbReference>
<feature type="domain" description="C2H2-type" evidence="10">
    <location>
        <begin position="514"/>
        <end position="542"/>
    </location>
</feature>
<keyword evidence="5" id="KW-0805">Transcription regulation</keyword>
<dbReference type="PROSITE" id="PS00028">
    <property type="entry name" value="ZINC_FINGER_C2H2_1"/>
    <property type="match status" value="7"/>
</dbReference>
<evidence type="ECO:0000256" key="4">
    <source>
        <dbReference type="ARBA" id="ARBA00022833"/>
    </source>
</evidence>
<feature type="domain" description="C2H2-type" evidence="10">
    <location>
        <begin position="457"/>
        <end position="484"/>
    </location>
</feature>
<evidence type="ECO:0000313" key="11">
    <source>
        <dbReference type="EMBL" id="KAG5668468.1"/>
    </source>
</evidence>
<dbReference type="InterPro" id="IPR013087">
    <property type="entry name" value="Znf_C2H2_type"/>
</dbReference>
<keyword evidence="3" id="KW-0677">Repeat</keyword>
<dbReference type="GO" id="GO:0002682">
    <property type="term" value="P:regulation of immune system process"/>
    <property type="evidence" value="ECO:0007669"/>
    <property type="project" value="TreeGrafter"/>
</dbReference>
<dbReference type="GO" id="GO:0000978">
    <property type="term" value="F:RNA polymerase II cis-regulatory region sequence-specific DNA binding"/>
    <property type="evidence" value="ECO:0007669"/>
    <property type="project" value="TreeGrafter"/>
</dbReference>
<sequence length="636" mass="75212">MFEGSLSSVLIVENENGEVFFVENKSNSSKLPREEKKIEPKPSKRKQEIKIKEEIESDDDYDYEDHLPLAIKQEIKDEPPDQYEDVDFTPAIPFNYEAAPVFIDPDLNADGVVIKKEPKVEKSDSEEYYDASAPEKTFDGHWTSDSDDDSFEFNVSDAPKPETIVTENGEVKKKRIKRKMHKITDLRSKITLAKHKFRNLRGRLACRYCDKVFIDRDEKKAHKCPYLDCDPKNFICRFCDKELSKKTFSNHVHEALNCQYCGRKILNPRNMKLHIQKKHKGEKYVPPKEKNRKKQIEEYVKQKIEEEAEIMMRLKENPKKEIRKYYPKKKTNMRLQCDLCGKTLASLSSMRQHMGIHLDTPIDICAVCGEKFFTRKGMQYHSCNRKQRRPEKDYRINDLRECRYCGVKFDNLDENKAHLCPYKHPTDKKLVICRFCDKEVPKASFSRHLEVHSGIDYTCRVCNKKVASKRALRIHMTIHTGDKPHKCSYCSEGFCNKTALDYHMRFHGQTTKVYRCEFCFKELSTEYSLKSHIKRVHRKTSQCEICKQEFTSKEMMKDHVRMMHEPSVCKVCGKSFILPRYMRMHEKLHYDNGPEAERHPCSICSKYLTEKNLKSHVFRKHPEQFEEWQNTYVSYQ</sequence>
<dbReference type="Pfam" id="PF00096">
    <property type="entry name" value="zf-C2H2"/>
    <property type="match status" value="3"/>
</dbReference>
<dbReference type="Proteomes" id="UP001107558">
    <property type="component" value="Chromosome 4"/>
</dbReference>
<keyword evidence="7" id="KW-0539">Nucleus</keyword>
<protein>
    <recommendedName>
        <fullName evidence="10">C2H2-type domain-containing protein</fullName>
    </recommendedName>
</protein>
<feature type="compositionally biased region" description="Basic and acidic residues" evidence="9">
    <location>
        <begin position="31"/>
        <end position="54"/>
    </location>
</feature>
<keyword evidence="2" id="KW-0479">Metal-binding</keyword>
<evidence type="ECO:0000256" key="2">
    <source>
        <dbReference type="ARBA" id="ARBA00022723"/>
    </source>
</evidence>
<evidence type="ECO:0000256" key="9">
    <source>
        <dbReference type="SAM" id="MobiDB-lite"/>
    </source>
</evidence>
<feature type="domain" description="C2H2-type" evidence="10">
    <location>
        <begin position="485"/>
        <end position="512"/>
    </location>
</feature>
<feature type="domain" description="C2H2-type" evidence="10">
    <location>
        <begin position="567"/>
        <end position="594"/>
    </location>
</feature>
<feature type="domain" description="C2H2-type" evidence="10">
    <location>
        <begin position="541"/>
        <end position="564"/>
    </location>
</feature>
<gene>
    <name evidence="11" type="ORF">PVAND_016408</name>
</gene>
<evidence type="ECO:0000313" key="12">
    <source>
        <dbReference type="Proteomes" id="UP001107558"/>
    </source>
</evidence>
<comment type="caution">
    <text evidence="11">The sequence shown here is derived from an EMBL/GenBank/DDBJ whole genome shotgun (WGS) entry which is preliminary data.</text>
</comment>
<dbReference type="InterPro" id="IPR036236">
    <property type="entry name" value="Znf_C2H2_sf"/>
</dbReference>
<accession>A0A9J6BF25</accession>
<evidence type="ECO:0000256" key="3">
    <source>
        <dbReference type="ARBA" id="ARBA00022737"/>
    </source>
</evidence>
<proteinExistence type="predicted"/>
<dbReference type="GO" id="GO:0001817">
    <property type="term" value="P:regulation of cytokine production"/>
    <property type="evidence" value="ECO:0007669"/>
    <property type="project" value="TreeGrafter"/>
</dbReference>
<keyword evidence="12" id="KW-1185">Reference proteome</keyword>
<dbReference type="PANTHER" id="PTHR24399">
    <property type="entry name" value="ZINC FINGER AND BTB DOMAIN-CONTAINING"/>
    <property type="match status" value="1"/>
</dbReference>